<proteinExistence type="predicted"/>
<dbReference type="OrthoDB" id="495830at2"/>
<reference evidence="1 2" key="1">
    <citation type="submission" date="2019-03" db="EMBL/GenBank/DDBJ databases">
        <authorList>
            <person name="Kim M.K.M."/>
        </authorList>
    </citation>
    <scope>NUCLEOTIDE SEQUENCE [LARGE SCALE GENOMIC DNA]</scope>
    <source>
        <strain evidence="1 2">17J68-12</strain>
    </source>
</reference>
<sequence>MKPSIESFLDISVLLTGFNRAELEGTGMAEFYFKFVQEQFRLAPDVLAAFYEEAAEVLHFEGSDQAIAVRKNLLPGACYNGLAVAIINLWYLGNWNGSPVSPQAYVQGLIWPAAGTHPPGAKQPGYGSWGLPPAPFLSLQTAKP</sequence>
<evidence type="ECO:0008006" key="3">
    <source>
        <dbReference type="Google" id="ProtNLM"/>
    </source>
</evidence>
<name>A0A4R1BPP4_9BACT</name>
<evidence type="ECO:0000313" key="2">
    <source>
        <dbReference type="Proteomes" id="UP000295334"/>
    </source>
</evidence>
<comment type="caution">
    <text evidence="1">The sequence shown here is derived from an EMBL/GenBank/DDBJ whole genome shotgun (WGS) entry which is preliminary data.</text>
</comment>
<keyword evidence="2" id="KW-1185">Reference proteome</keyword>
<protein>
    <recommendedName>
        <fullName evidence="3">Gluconate 2-dehydrogenase subunit 3 family protein</fullName>
    </recommendedName>
</protein>
<evidence type="ECO:0000313" key="1">
    <source>
        <dbReference type="EMBL" id="TCJ19609.1"/>
    </source>
</evidence>
<dbReference type="AlphaFoldDB" id="A0A4R1BPP4"/>
<dbReference type="RefSeq" id="WP_131445547.1">
    <property type="nucleotide sequence ID" value="NZ_SJZI01000001.1"/>
</dbReference>
<dbReference type="Proteomes" id="UP000295334">
    <property type="component" value="Unassembled WGS sequence"/>
</dbReference>
<organism evidence="1 2">
    <name type="scientific">Flaviaesturariibacter flavus</name>
    <dbReference type="NCBI Taxonomy" id="2502780"/>
    <lineage>
        <taxon>Bacteria</taxon>
        <taxon>Pseudomonadati</taxon>
        <taxon>Bacteroidota</taxon>
        <taxon>Chitinophagia</taxon>
        <taxon>Chitinophagales</taxon>
        <taxon>Chitinophagaceae</taxon>
        <taxon>Flaviaestuariibacter</taxon>
    </lineage>
</organism>
<dbReference type="EMBL" id="SJZI01000001">
    <property type="protein sequence ID" value="TCJ19609.1"/>
    <property type="molecule type" value="Genomic_DNA"/>
</dbReference>
<gene>
    <name evidence="1" type="ORF">EPD60_00350</name>
</gene>
<accession>A0A4R1BPP4</accession>